<evidence type="ECO:0000313" key="2">
    <source>
        <dbReference type="Proteomes" id="UP001242732"/>
    </source>
</evidence>
<reference evidence="1 2" key="1">
    <citation type="submission" date="2023-06" db="EMBL/GenBank/DDBJ databases">
        <authorList>
            <person name="Ham H."/>
            <person name="Park D.S."/>
        </authorList>
    </citation>
    <scope>NUCLEOTIDE SEQUENCE [LARGE SCALE GENOMIC DNA]</scope>
    <source>
        <strain evidence="1 2">KACC 17005</strain>
    </source>
</reference>
<dbReference type="EMBL" id="CP127363">
    <property type="protein sequence ID" value="WIY51137.1"/>
    <property type="molecule type" value="Genomic_DNA"/>
</dbReference>
<accession>A0ABY9AWI2</accession>
<protein>
    <submittedName>
        <fullName evidence="1">Uncharacterized protein</fullName>
    </submittedName>
</protein>
<evidence type="ECO:0000313" key="1">
    <source>
        <dbReference type="EMBL" id="WIY51137.1"/>
    </source>
</evidence>
<sequence length="93" mass="10828">MAVDYFLIDAPESVPDEFNAWVVAKNRHFSLFDEYMSAGSDRRSEISVIACAAKVEADRLEGIARRAWFALHRQNLDELNRELAERQRNENRE</sequence>
<dbReference type="RefSeq" id="WP_011795774.1">
    <property type="nucleotide sequence ID" value="NZ_CP023687.1"/>
</dbReference>
<keyword evidence="2" id="KW-1185">Reference proteome</keyword>
<organism evidence="1 2">
    <name type="scientific">Paracidovorax citrulli</name>
    <name type="common">Acidovorax citrulli</name>
    <dbReference type="NCBI Taxonomy" id="80869"/>
    <lineage>
        <taxon>Bacteria</taxon>
        <taxon>Pseudomonadati</taxon>
        <taxon>Pseudomonadota</taxon>
        <taxon>Betaproteobacteria</taxon>
        <taxon>Burkholderiales</taxon>
        <taxon>Comamonadaceae</taxon>
        <taxon>Paracidovorax</taxon>
    </lineage>
</organism>
<dbReference type="Proteomes" id="UP001242732">
    <property type="component" value="Chromosome"/>
</dbReference>
<proteinExistence type="predicted"/>
<name>A0ABY9AWI2_PARCI</name>
<gene>
    <name evidence="1" type="ORF">QRO08_11435</name>
</gene>